<feature type="region of interest" description="Disordered" evidence="1">
    <location>
        <begin position="998"/>
        <end position="1017"/>
    </location>
</feature>
<dbReference type="Proteomes" id="UP000265716">
    <property type="component" value="Unassembled WGS sequence"/>
</dbReference>
<evidence type="ECO:0000313" key="2">
    <source>
        <dbReference type="EMBL" id="RHY56876.1"/>
    </source>
</evidence>
<evidence type="ECO:0000313" key="3">
    <source>
        <dbReference type="Proteomes" id="UP000265716"/>
    </source>
</evidence>
<feature type="compositionally biased region" description="Polar residues" evidence="1">
    <location>
        <begin position="52"/>
        <end position="76"/>
    </location>
</feature>
<feature type="compositionally biased region" description="Pro residues" evidence="1">
    <location>
        <begin position="152"/>
        <end position="161"/>
    </location>
</feature>
<reference evidence="2 3" key="1">
    <citation type="submission" date="2018-08" db="EMBL/GenBank/DDBJ databases">
        <title>Aphanomyces genome sequencing and annotation.</title>
        <authorList>
            <person name="Minardi D."/>
            <person name="Oidtmann B."/>
            <person name="Van Der Giezen M."/>
            <person name="Studholme D.J."/>
        </authorList>
    </citation>
    <scope>NUCLEOTIDE SEQUENCE [LARGE SCALE GENOMIC DNA]</scope>
    <source>
        <strain evidence="2 3">SA</strain>
    </source>
</reference>
<sequence>MSSPSTTKKRRLHDGDSGAPVTGSSGRLADEGKRLRVLPRRTGHTPGRELSKPTSTDVICVDNSSSDSDAYYQPSSRAVKRNPHRSNTSTLADLTDSFDVTASDIPSSNDAASSTKEASMTSASHAGTAADETGPDVPSLPQGGATATQPLRPGPRVPPSSKPVASSKTTKIKLVRPDCVRDGVPFFRWRDESIRRAPPSPWDFPHTFAQALWLFWFHGNGHVGPLVHLTSEDVAQCSKRGKMRWALAQRLIAVLVDAVDAAHTVAMGSLSIKSSVHLFETAFAKVLRPAGLEPKVFVKKTFVEVGEALSSALKAAGPLPPTSSISSASGPPPPLEAASATATPTPATDGGRAMFVWTDGSNHRVPESWTFRDAPCHDVWMWWFKGSDNIRPYRELGNSDMPSEVEWSNLARCRLVMDTMEAVVEANGMTVEAVAKLPTPEFRLVFDSTLVQLLQLSRRPALDSVATRAGRLSFARLYYFLIAMEPPTEPTSAWCGWFFPWSDRSVRRTPEHAWTFPPNASVRQVWWWWFHGDPVNRMCPYRLFTDHDLWPRYVSQLADCRAVMNALFELAASCFGLVQDNMSSLPPAVFETAVHKACAILLHEHEALRHRFQSPVQVANAPVSVVSRVLYDSAALRPGWHRWQDGSVRRVPESWTLPPPTTSVVQMWTWWFHGDGDANLGPFRNLKPSDMPGKLTQERYAAVTYVMSTLEAIASGPLRLVPPGTDVADLPVWESLAVLHAMLKHSPTAHAKMPFTSVLVAMQQHVLGATLVVDSRGRPLHRWSDKSLRRAPEHWTFEDAPCRLMWLYWFLGNPDTYVGPFRKLTAQDLGPASVAASTAAAVVMEFVTAAAVQFNQLKDPTKAINMAKLNASKSLLKVFDNTVRVIGVGRLQGMADMRCTDVYAILQTSASTAQHVEPGSDPSRVDATAVTDGAMPSQKSPDVAAVAVAVEQQGELPPPKPSNDPSRHTMALQNPEAMAVDLSVLTCVTLWEWWFHGTPHNPETPTASRKPLRDKAATSSDDAAALAMSHAIVQEMELVAHDLGLLSERPADGVPAPSRQETRSVAVRAWDAFRLRLGGEVVEAATCLDVLVALTTHDPTASRRKVSRFFRWPTGIYRRTPPTWCFVPTTCWILWLHWFLGDDDAGIGPFRLLQPSDVEDPELLTMAKTTMDTLVRLTGTAVVQLADMDERALVALYEQASGKLYLQLPGDARANILNNRLQGLTVDRWNFDVVAALLRASSGTK</sequence>
<feature type="region of interest" description="Disordered" evidence="1">
    <location>
        <begin position="316"/>
        <end position="353"/>
    </location>
</feature>
<evidence type="ECO:0000256" key="1">
    <source>
        <dbReference type="SAM" id="MobiDB-lite"/>
    </source>
</evidence>
<feature type="compositionally biased region" description="Polar residues" evidence="1">
    <location>
        <begin position="85"/>
        <end position="125"/>
    </location>
</feature>
<accession>A0A397D153</accession>
<feature type="compositionally biased region" description="Low complexity" evidence="1">
    <location>
        <begin position="336"/>
        <end position="348"/>
    </location>
</feature>
<dbReference type="AlphaFoldDB" id="A0A397D153"/>
<proteinExistence type="predicted"/>
<name>A0A397D153_APHAT</name>
<organism evidence="2 3">
    <name type="scientific">Aphanomyces astaci</name>
    <name type="common">Crayfish plague agent</name>
    <dbReference type="NCBI Taxonomy" id="112090"/>
    <lineage>
        <taxon>Eukaryota</taxon>
        <taxon>Sar</taxon>
        <taxon>Stramenopiles</taxon>
        <taxon>Oomycota</taxon>
        <taxon>Saprolegniomycetes</taxon>
        <taxon>Saprolegniales</taxon>
        <taxon>Verrucalvaceae</taxon>
        <taxon>Aphanomyces</taxon>
    </lineage>
</organism>
<comment type="caution">
    <text evidence="2">The sequence shown here is derived from an EMBL/GenBank/DDBJ whole genome shotgun (WGS) entry which is preliminary data.</text>
</comment>
<protein>
    <submittedName>
        <fullName evidence="2">Uncharacterized protein</fullName>
    </submittedName>
</protein>
<dbReference type="EMBL" id="QUTC01005620">
    <property type="protein sequence ID" value="RHY56876.1"/>
    <property type="molecule type" value="Genomic_DNA"/>
</dbReference>
<feature type="region of interest" description="Disordered" evidence="1">
    <location>
        <begin position="1"/>
        <end position="169"/>
    </location>
</feature>
<gene>
    <name evidence="2" type="ORF">DYB38_001639</name>
</gene>